<dbReference type="EMBL" id="MKIO01000048">
    <property type="protein sequence ID" value="OLP52520.1"/>
    <property type="molecule type" value="Genomic_DNA"/>
</dbReference>
<gene>
    <name evidence="6" type="ORF">BJF92_02805</name>
</gene>
<dbReference type="InterPro" id="IPR036388">
    <property type="entry name" value="WH-like_DNA-bd_sf"/>
</dbReference>
<dbReference type="RefSeq" id="WP_075637343.1">
    <property type="nucleotide sequence ID" value="NZ_MKIO01000048.1"/>
</dbReference>
<proteinExistence type="inferred from homology"/>
<dbReference type="GO" id="GO:0006351">
    <property type="term" value="P:DNA-templated transcription"/>
    <property type="evidence" value="ECO:0007669"/>
    <property type="project" value="TreeGrafter"/>
</dbReference>
<evidence type="ECO:0000256" key="3">
    <source>
        <dbReference type="ARBA" id="ARBA00023125"/>
    </source>
</evidence>
<evidence type="ECO:0000313" key="6">
    <source>
        <dbReference type="EMBL" id="OLP52520.1"/>
    </source>
</evidence>
<sequence length="295" mass="32112">MSSMPSLNALRAFEAAARHRSVTLASSELFVTHGAVSRQVKALEEALGVTLLAKTARGMEPTPEGQRLAEGLTSAFKLIQESVARVRPEPLTLSCSSSIMMGWIIPRIGQFHELHPQIELQFNLNFSRIDFVRDKIGMAIRSSIIEPPQDAVIRELGVEAIGPVCAPDYLEQAGIRQQTDLPAATLLASRTRPEAWRDWQGVAGLGGEALAAKTSFDHFYLLIQAAACGLGMAVVPRMLVMEQLSAGRLVAPFGFKPGPRRIVLWVARHLAGRPDAVALERWLTAEMRATSDALS</sequence>
<dbReference type="Pfam" id="PF03466">
    <property type="entry name" value="LysR_substrate"/>
    <property type="match status" value="1"/>
</dbReference>
<dbReference type="PANTHER" id="PTHR30537:SF74">
    <property type="entry name" value="HTH-TYPE TRANSCRIPTIONAL REGULATOR TRPI"/>
    <property type="match status" value="1"/>
</dbReference>
<dbReference type="SUPFAM" id="SSF53850">
    <property type="entry name" value="Periplasmic binding protein-like II"/>
    <property type="match status" value="1"/>
</dbReference>
<dbReference type="Pfam" id="PF00126">
    <property type="entry name" value="HTH_1"/>
    <property type="match status" value="1"/>
</dbReference>
<dbReference type="PANTHER" id="PTHR30537">
    <property type="entry name" value="HTH-TYPE TRANSCRIPTIONAL REGULATOR"/>
    <property type="match status" value="1"/>
</dbReference>
<dbReference type="GO" id="GO:0003700">
    <property type="term" value="F:DNA-binding transcription factor activity"/>
    <property type="evidence" value="ECO:0007669"/>
    <property type="project" value="InterPro"/>
</dbReference>
<keyword evidence="3" id="KW-0238">DNA-binding</keyword>
<dbReference type="PROSITE" id="PS50931">
    <property type="entry name" value="HTH_LYSR"/>
    <property type="match status" value="1"/>
</dbReference>
<dbReference type="STRING" id="1672749.BJF92_02805"/>
<keyword evidence="4" id="KW-0804">Transcription</keyword>
<dbReference type="Gene3D" id="1.10.10.10">
    <property type="entry name" value="Winged helix-like DNA-binding domain superfamily/Winged helix DNA-binding domain"/>
    <property type="match status" value="1"/>
</dbReference>
<dbReference type="InterPro" id="IPR005119">
    <property type="entry name" value="LysR_subst-bd"/>
</dbReference>
<evidence type="ECO:0000256" key="2">
    <source>
        <dbReference type="ARBA" id="ARBA00023015"/>
    </source>
</evidence>
<dbReference type="OrthoDB" id="9793571at2"/>
<dbReference type="FunFam" id="3.40.190.10:FF:000017">
    <property type="entry name" value="Glycine cleavage system transcriptional activator"/>
    <property type="match status" value="1"/>
</dbReference>
<comment type="caution">
    <text evidence="6">The sequence shown here is derived from an EMBL/GenBank/DDBJ whole genome shotgun (WGS) entry which is preliminary data.</text>
</comment>
<dbReference type="InterPro" id="IPR000847">
    <property type="entry name" value="LysR_HTH_N"/>
</dbReference>
<evidence type="ECO:0000313" key="7">
    <source>
        <dbReference type="Proteomes" id="UP000186143"/>
    </source>
</evidence>
<evidence type="ECO:0000256" key="1">
    <source>
        <dbReference type="ARBA" id="ARBA00009437"/>
    </source>
</evidence>
<reference evidence="6 7" key="1">
    <citation type="submission" date="2016-09" db="EMBL/GenBank/DDBJ databases">
        <title>Rhizobium sp. nov., a novel species isolated from the rice rhizosphere.</title>
        <authorList>
            <person name="Zhao J."/>
            <person name="Zhang X."/>
        </authorList>
    </citation>
    <scope>NUCLEOTIDE SEQUENCE [LARGE SCALE GENOMIC DNA]</scope>
    <source>
        <strain evidence="6 7">MH17</strain>
    </source>
</reference>
<accession>A0A1Q9ACA5</accession>
<dbReference type="Gene3D" id="3.40.190.10">
    <property type="entry name" value="Periplasmic binding protein-like II"/>
    <property type="match status" value="2"/>
</dbReference>
<evidence type="ECO:0000256" key="4">
    <source>
        <dbReference type="ARBA" id="ARBA00023163"/>
    </source>
</evidence>
<dbReference type="GO" id="GO:0043565">
    <property type="term" value="F:sequence-specific DNA binding"/>
    <property type="evidence" value="ECO:0007669"/>
    <property type="project" value="TreeGrafter"/>
</dbReference>
<dbReference type="InterPro" id="IPR036390">
    <property type="entry name" value="WH_DNA-bd_sf"/>
</dbReference>
<dbReference type="InterPro" id="IPR058163">
    <property type="entry name" value="LysR-type_TF_proteobact-type"/>
</dbReference>
<dbReference type="SUPFAM" id="SSF46785">
    <property type="entry name" value="Winged helix' DNA-binding domain"/>
    <property type="match status" value="1"/>
</dbReference>
<comment type="similarity">
    <text evidence="1">Belongs to the LysR transcriptional regulatory family.</text>
</comment>
<name>A0A1Q9ACA5_9HYPH</name>
<protein>
    <submittedName>
        <fullName evidence="6">LysR family transcriptional regulator</fullName>
    </submittedName>
</protein>
<organism evidence="6 7">
    <name type="scientific">Xaviernesmea rhizosphaerae</name>
    <dbReference type="NCBI Taxonomy" id="1672749"/>
    <lineage>
        <taxon>Bacteria</taxon>
        <taxon>Pseudomonadati</taxon>
        <taxon>Pseudomonadota</taxon>
        <taxon>Alphaproteobacteria</taxon>
        <taxon>Hyphomicrobiales</taxon>
        <taxon>Rhizobiaceae</taxon>
        <taxon>Rhizobium/Agrobacterium group</taxon>
        <taxon>Xaviernesmea</taxon>
    </lineage>
</organism>
<evidence type="ECO:0000259" key="5">
    <source>
        <dbReference type="PROSITE" id="PS50931"/>
    </source>
</evidence>
<keyword evidence="2" id="KW-0805">Transcription regulation</keyword>
<dbReference type="AlphaFoldDB" id="A0A1Q9ACA5"/>
<feature type="domain" description="HTH lysR-type" evidence="5">
    <location>
        <begin position="5"/>
        <end position="62"/>
    </location>
</feature>
<dbReference type="Proteomes" id="UP000186143">
    <property type="component" value="Unassembled WGS sequence"/>
</dbReference>